<name>A0ABN2LVA7_9MICO</name>
<dbReference type="Proteomes" id="UP001500002">
    <property type="component" value="Unassembled WGS sequence"/>
</dbReference>
<dbReference type="Pfam" id="PF00534">
    <property type="entry name" value="Glycos_transf_1"/>
    <property type="match status" value="1"/>
</dbReference>
<accession>A0ABN2LVA7</accession>
<dbReference type="SUPFAM" id="SSF53756">
    <property type="entry name" value="UDP-Glycosyltransferase/glycogen phosphorylase"/>
    <property type="match status" value="1"/>
</dbReference>
<dbReference type="EMBL" id="BAAANJ010000001">
    <property type="protein sequence ID" value="GAA1799112.1"/>
    <property type="molecule type" value="Genomic_DNA"/>
</dbReference>
<proteinExistence type="predicted"/>
<dbReference type="InterPro" id="IPR001296">
    <property type="entry name" value="Glyco_trans_1"/>
</dbReference>
<evidence type="ECO:0000313" key="5">
    <source>
        <dbReference type="Proteomes" id="UP001500002"/>
    </source>
</evidence>
<reference evidence="4 5" key="1">
    <citation type="journal article" date="2019" name="Int. J. Syst. Evol. Microbiol.">
        <title>The Global Catalogue of Microorganisms (GCM) 10K type strain sequencing project: providing services to taxonomists for standard genome sequencing and annotation.</title>
        <authorList>
            <consortium name="The Broad Institute Genomics Platform"/>
            <consortium name="The Broad Institute Genome Sequencing Center for Infectious Disease"/>
            <person name="Wu L."/>
            <person name="Ma J."/>
        </authorList>
    </citation>
    <scope>NUCLEOTIDE SEQUENCE [LARGE SCALE GENOMIC DNA]</scope>
    <source>
        <strain evidence="4 5">JCM 14322</strain>
    </source>
</reference>
<dbReference type="PANTHER" id="PTHR45947:SF3">
    <property type="entry name" value="SULFOQUINOVOSYL TRANSFERASE SQD2"/>
    <property type="match status" value="1"/>
</dbReference>
<dbReference type="PANTHER" id="PTHR45947">
    <property type="entry name" value="SULFOQUINOVOSYL TRANSFERASE SQD2"/>
    <property type="match status" value="1"/>
</dbReference>
<feature type="domain" description="Glycosyl transferase family 1" evidence="3">
    <location>
        <begin position="45"/>
        <end position="202"/>
    </location>
</feature>
<evidence type="ECO:0000259" key="3">
    <source>
        <dbReference type="Pfam" id="PF00534"/>
    </source>
</evidence>
<keyword evidence="2" id="KW-0808">Transferase</keyword>
<evidence type="ECO:0000256" key="2">
    <source>
        <dbReference type="ARBA" id="ARBA00022679"/>
    </source>
</evidence>
<dbReference type="Gene3D" id="3.40.50.2000">
    <property type="entry name" value="Glycogen Phosphorylase B"/>
    <property type="match status" value="2"/>
</dbReference>
<evidence type="ECO:0000313" key="4">
    <source>
        <dbReference type="EMBL" id="GAA1799112.1"/>
    </source>
</evidence>
<dbReference type="InterPro" id="IPR050194">
    <property type="entry name" value="Glycosyltransferase_grp1"/>
</dbReference>
<protein>
    <recommendedName>
        <fullName evidence="1">D-inositol 3-phosphate glycosyltransferase</fullName>
    </recommendedName>
</protein>
<keyword evidence="5" id="KW-1185">Reference proteome</keyword>
<dbReference type="CDD" id="cd03801">
    <property type="entry name" value="GT4_PimA-like"/>
    <property type="match status" value="1"/>
</dbReference>
<gene>
    <name evidence="4" type="ORF">GCM10009749_03590</name>
</gene>
<sequence length="230" mass="24562">MAVTAPSEFVLDDLRETYGLDGGKVIPNGVDLELPTDSALAIRTDQRRYLFGVGRLGVMKGFDLLIDAFAIAELDPDIRLVIGGDGPERARLGELIERRGLRDRVELVGRLSPTAVAGAMAGALAVVVPSRIEAFGIVALEAWRSSTALVMTGRGGAPEFVRDGVDGILFDPEDPAALSRALLRVSNDGPLREELAAAGRERVGEFTWTRVARAYEELYAAASGRAEAAE</sequence>
<organism evidence="4 5">
    <name type="scientific">Agromyces neolithicus</name>
    <dbReference type="NCBI Taxonomy" id="269420"/>
    <lineage>
        <taxon>Bacteria</taxon>
        <taxon>Bacillati</taxon>
        <taxon>Actinomycetota</taxon>
        <taxon>Actinomycetes</taxon>
        <taxon>Micrococcales</taxon>
        <taxon>Microbacteriaceae</taxon>
        <taxon>Agromyces</taxon>
    </lineage>
</organism>
<evidence type="ECO:0000256" key="1">
    <source>
        <dbReference type="ARBA" id="ARBA00021292"/>
    </source>
</evidence>
<comment type="caution">
    <text evidence="4">The sequence shown here is derived from an EMBL/GenBank/DDBJ whole genome shotgun (WGS) entry which is preliminary data.</text>
</comment>